<keyword evidence="2" id="KW-1185">Reference proteome</keyword>
<dbReference type="RefSeq" id="WP_283238959.1">
    <property type="nucleotide sequence ID" value="NZ_JASGBP010000003.1"/>
</dbReference>
<protein>
    <submittedName>
        <fullName evidence="1">Uncharacterized protein</fullName>
    </submittedName>
</protein>
<dbReference type="EMBL" id="JASGBP010000003">
    <property type="protein sequence ID" value="MDI9257279.1"/>
    <property type="molecule type" value="Genomic_DNA"/>
</dbReference>
<dbReference type="Proteomes" id="UP001230035">
    <property type="component" value="Unassembled WGS sequence"/>
</dbReference>
<organism evidence="1 2">
    <name type="scientific">Flavobacterium sedimenticola</name>
    <dbReference type="NCBI Taxonomy" id="3043286"/>
    <lineage>
        <taxon>Bacteria</taxon>
        <taxon>Pseudomonadati</taxon>
        <taxon>Bacteroidota</taxon>
        <taxon>Flavobacteriia</taxon>
        <taxon>Flavobacteriales</taxon>
        <taxon>Flavobacteriaceae</taxon>
        <taxon>Flavobacterium</taxon>
    </lineage>
</organism>
<name>A0ABT6XQB0_9FLAO</name>
<reference evidence="1 2" key="1">
    <citation type="submission" date="2023-05" db="EMBL/GenBank/DDBJ databases">
        <title>Flavobacterium sedimenti sp. nov., isolated from the sediment.</title>
        <authorList>
            <person name="Wu N."/>
        </authorList>
    </citation>
    <scope>NUCLEOTIDE SEQUENCE [LARGE SCALE GENOMIC DNA]</scope>
    <source>
        <strain evidence="1 2">YZ-48</strain>
    </source>
</reference>
<proteinExistence type="predicted"/>
<gene>
    <name evidence="1" type="ORF">QHT84_07610</name>
</gene>
<evidence type="ECO:0000313" key="1">
    <source>
        <dbReference type="EMBL" id="MDI9257279.1"/>
    </source>
</evidence>
<accession>A0ABT6XQB0</accession>
<sequence length="151" mass="17106">MFENQSIIAEELELLKADIIKVYNESGKRTSGEFEQGLEITNTSTSGTLSGYLYLGGRAAGKQPPIQAIENWIELKGITPIEAKMKTSTLAYLIARKIAKEGTRKENHLFIYDQVITPERIDKIFERLSEVNVNVFINEVTIMIEKLVKNR</sequence>
<comment type="caution">
    <text evidence="1">The sequence shown here is derived from an EMBL/GenBank/DDBJ whole genome shotgun (WGS) entry which is preliminary data.</text>
</comment>
<evidence type="ECO:0000313" key="2">
    <source>
        <dbReference type="Proteomes" id="UP001230035"/>
    </source>
</evidence>